<reference evidence="4 5" key="1">
    <citation type="submission" date="2019-09" db="EMBL/GenBank/DDBJ databases">
        <title>Genome sequence and assembly of Flavobacterium sp.</title>
        <authorList>
            <person name="Chhetri G."/>
        </authorList>
    </citation>
    <scope>NUCLEOTIDE SEQUENCE [LARGE SCALE GENOMIC DNA]</scope>
    <source>
        <strain evidence="4 5">SNL9</strain>
    </source>
</reference>
<accession>A0A5M6CRQ7</accession>
<dbReference type="InterPro" id="IPR015421">
    <property type="entry name" value="PyrdxlP-dep_Trfase_major"/>
</dbReference>
<evidence type="ECO:0000259" key="3">
    <source>
        <dbReference type="Pfam" id="PF00155"/>
    </source>
</evidence>
<dbReference type="InterPro" id="IPR004839">
    <property type="entry name" value="Aminotransferase_I/II_large"/>
</dbReference>
<dbReference type="GO" id="GO:0030170">
    <property type="term" value="F:pyridoxal phosphate binding"/>
    <property type="evidence" value="ECO:0007669"/>
    <property type="project" value="InterPro"/>
</dbReference>
<dbReference type="EMBL" id="VWSG01000002">
    <property type="protein sequence ID" value="KAA5537867.1"/>
    <property type="molecule type" value="Genomic_DNA"/>
</dbReference>
<evidence type="ECO:0000256" key="1">
    <source>
        <dbReference type="ARBA" id="ARBA00001933"/>
    </source>
</evidence>
<organism evidence="4 5">
    <name type="scientific">Paenimyroides baculatum</name>
    <dbReference type="NCBI Taxonomy" id="2608000"/>
    <lineage>
        <taxon>Bacteria</taxon>
        <taxon>Pseudomonadati</taxon>
        <taxon>Bacteroidota</taxon>
        <taxon>Flavobacteriia</taxon>
        <taxon>Flavobacteriales</taxon>
        <taxon>Flavobacteriaceae</taxon>
        <taxon>Paenimyroides</taxon>
    </lineage>
</organism>
<dbReference type="RefSeq" id="WP_150010551.1">
    <property type="nucleotide sequence ID" value="NZ_VWSG01000002.1"/>
</dbReference>
<comment type="cofactor">
    <cofactor evidence="1">
        <name>pyridoxal 5'-phosphate</name>
        <dbReference type="ChEBI" id="CHEBI:597326"/>
    </cofactor>
</comment>
<name>A0A5M6CRQ7_9FLAO</name>
<keyword evidence="2 4" id="KW-0808">Transferase</keyword>
<dbReference type="InterPro" id="IPR050087">
    <property type="entry name" value="AON_synthase_class-II"/>
</dbReference>
<dbReference type="Proteomes" id="UP000325141">
    <property type="component" value="Unassembled WGS sequence"/>
</dbReference>
<feature type="domain" description="Aminotransferase class I/classII large" evidence="3">
    <location>
        <begin position="55"/>
        <end position="395"/>
    </location>
</feature>
<evidence type="ECO:0000256" key="2">
    <source>
        <dbReference type="ARBA" id="ARBA00022679"/>
    </source>
</evidence>
<keyword evidence="5" id="KW-1185">Reference proteome</keyword>
<dbReference type="Gene3D" id="3.40.640.10">
    <property type="entry name" value="Type I PLP-dependent aspartate aminotransferase-like (Major domain)"/>
    <property type="match status" value="1"/>
</dbReference>
<dbReference type="SUPFAM" id="SSF53383">
    <property type="entry name" value="PLP-dependent transferases"/>
    <property type="match status" value="1"/>
</dbReference>
<dbReference type="GO" id="GO:0008483">
    <property type="term" value="F:transaminase activity"/>
    <property type="evidence" value="ECO:0007669"/>
    <property type="project" value="UniProtKB-KW"/>
</dbReference>
<dbReference type="Gene3D" id="3.90.1150.10">
    <property type="entry name" value="Aspartate Aminotransferase, domain 1"/>
    <property type="match status" value="1"/>
</dbReference>
<dbReference type="Pfam" id="PF00155">
    <property type="entry name" value="Aminotran_1_2"/>
    <property type="match status" value="1"/>
</dbReference>
<comment type="caution">
    <text evidence="4">The sequence shown here is derived from an EMBL/GenBank/DDBJ whole genome shotgun (WGS) entry which is preliminary data.</text>
</comment>
<dbReference type="AlphaFoldDB" id="A0A5M6CRQ7"/>
<proteinExistence type="predicted"/>
<dbReference type="InterPro" id="IPR015424">
    <property type="entry name" value="PyrdxlP-dep_Trfase"/>
</dbReference>
<dbReference type="InterPro" id="IPR015422">
    <property type="entry name" value="PyrdxlP-dep_Trfase_small"/>
</dbReference>
<dbReference type="PANTHER" id="PTHR13693">
    <property type="entry name" value="CLASS II AMINOTRANSFERASE/8-AMINO-7-OXONONANOATE SYNTHASE"/>
    <property type="match status" value="1"/>
</dbReference>
<protein>
    <submittedName>
        <fullName evidence="4">Aminotransferase class I/II-fold pyridoxal phosphate-dependent enzyme</fullName>
    </submittedName>
</protein>
<sequence length="791" mass="89338">MAKINHNNAFETINSFIENARMQNAVHLYAQDEILTGRSLKIADTDCWHFATTGYLGLEQDMRLKQAAADAVMKYGTQFPLSKTYISHPLYAELEELLFKMFNRQVIVCKNSTLAHLGVIPQAVGSDDVVVMDHQVHWSVQHACKMVKAGGVPVHMIRHNYMEQLEDLLRKYQSSGRKVWYMADGIYSMYGDHAPVEQLKNLAERYPALHLYIDDVHGTGWIGKNGTGFAYSHWNGVPHNMVLVTTLSKTFGASGAVVLCGDPELHAQVKNFGGPLTFSAQLEPAAVAAATAAAKIFLSPEVEQLQSKLRERIGLMNRLLSDTDIPLVANCNTPVFYVATAMPQTAYLLVNRLMEAGFIVNPGIFPAVPVKNAGLRITVSNHNEPEHIQELVKALKYHYPQALEQTGNSINTVHTAFRMDTGKLSKPLPHKRYTVKKWNSIADIPKALWNDTLGNSNAFDYAGMLFVEKTFTSLPASSYNLMTFWYYGFFDTDGDCVGMVGMSEALWKEDMLAKPQVSQKIEEVRKKEPLFLVELAWSSGTTFSEGVHLYLKDNCTEVLSEMIRTITADFDKTLAEKVVFRDFEEDANLNSCFLDKGFVQVEMPDTAVAELNDQNFSEMLSKRNRRHLKEEVLPYTGVYTITLTSFLTPDELKHAHRLYLMVKDNNLAINNFPYEEQVFDEMNQHPNWYFLKAVNPADGSLAGCMFCYYNDVARSFSPVLIGMDEVPDRLLLYRQLLYHTLLFAVEMKCTKSYLGLSASFEKKKMGARIIKKYAYVQAKDTYSSDLLATFE</sequence>
<gene>
    <name evidence="4" type="ORF">F0460_04180</name>
</gene>
<evidence type="ECO:0000313" key="5">
    <source>
        <dbReference type="Proteomes" id="UP000325141"/>
    </source>
</evidence>
<evidence type="ECO:0000313" key="4">
    <source>
        <dbReference type="EMBL" id="KAA5537867.1"/>
    </source>
</evidence>
<keyword evidence="4" id="KW-0032">Aminotransferase</keyword>